<dbReference type="KEGG" id="vtu:IX91_24345"/>
<keyword evidence="2" id="KW-0614">Plasmid</keyword>
<name>A0A0A0SJJ8_9VIBR</name>
<evidence type="ECO:0008006" key="4">
    <source>
        <dbReference type="Google" id="ProtNLM"/>
    </source>
</evidence>
<dbReference type="HOGENOM" id="CLU_1626391_0_0_6"/>
<keyword evidence="1" id="KW-0732">Signal</keyword>
<evidence type="ECO:0000313" key="3">
    <source>
        <dbReference type="Proteomes" id="UP000030071"/>
    </source>
</evidence>
<dbReference type="PATRIC" id="fig|1051646.9.peg.4960"/>
<feature type="chain" id="PRO_5001976826" description="Secreted protein" evidence="1">
    <location>
        <begin position="22"/>
        <end position="163"/>
    </location>
</feature>
<feature type="signal peptide" evidence="1">
    <location>
        <begin position="1"/>
        <end position="21"/>
    </location>
</feature>
<proteinExistence type="predicted"/>
<dbReference type="Proteomes" id="UP000030071">
    <property type="component" value="Plasmid p251"/>
</dbReference>
<protein>
    <recommendedName>
        <fullName evidence="4">Secreted protein</fullName>
    </recommendedName>
</protein>
<organism evidence="2 3">
    <name type="scientific">Vibrio tubiashii ATCC 19109</name>
    <dbReference type="NCBI Taxonomy" id="1051646"/>
    <lineage>
        <taxon>Bacteria</taxon>
        <taxon>Pseudomonadati</taxon>
        <taxon>Pseudomonadota</taxon>
        <taxon>Gammaproteobacteria</taxon>
        <taxon>Vibrionales</taxon>
        <taxon>Vibrionaceae</taxon>
        <taxon>Vibrio</taxon>
        <taxon>Vibrio oreintalis group</taxon>
    </lineage>
</organism>
<reference evidence="2 3" key="1">
    <citation type="submission" date="2014-08" db="EMBL/GenBank/DDBJ databases">
        <title>First Complete Genome Sequence of the Shellfish Pathogen Vibrio tubiashii.</title>
        <authorList>
            <person name="Richards G.P."/>
            <person name="Needleman D.S."/>
            <person name="Watson M.A."/>
            <person name="Bono J.L."/>
        </authorList>
    </citation>
    <scope>NUCLEOTIDE SEQUENCE [LARGE SCALE GENOMIC DNA]</scope>
    <source>
        <strain evidence="2 3">ATCC 19109</strain>
        <plasmid evidence="3">Plasmid p251</plasmid>
    </source>
</reference>
<sequence>MKSAMIGLVLLASLVTKSLHATPLLSSNLGSASTCALPIHLKSAHVQATKLTRCQPRPVTLQALQRWLKFGQAARTVMDLLHHVLIWHVLMEPTHTDHERCLAGLQWVDNLTNAWSTASWKGVLTSGTERASHDETIACHPLPFAPTQRRDDPFREHLTPLRG</sequence>
<geneLocation type="plasmid" evidence="2 3">
    <name>p251</name>
</geneLocation>
<dbReference type="EMBL" id="CP009356">
    <property type="protein sequence ID" value="AIW17213.1"/>
    <property type="molecule type" value="Genomic_DNA"/>
</dbReference>
<evidence type="ECO:0000313" key="2">
    <source>
        <dbReference type="EMBL" id="AIW17213.1"/>
    </source>
</evidence>
<dbReference type="AlphaFoldDB" id="A0A0A0SJJ8"/>
<gene>
    <name evidence="2" type="ORF">IX91_24345</name>
</gene>
<evidence type="ECO:0000256" key="1">
    <source>
        <dbReference type="SAM" id="SignalP"/>
    </source>
</evidence>
<accession>A0A0A0SJJ8</accession>